<proteinExistence type="predicted"/>
<gene>
    <name evidence="4" type="primary">hisN_2</name>
    <name evidence="4" type="ORF">GCM10009765_66220</name>
</gene>
<protein>
    <submittedName>
        <fullName evidence="4">Histidinol-phosphatase</fullName>
    </submittedName>
</protein>
<evidence type="ECO:0000256" key="3">
    <source>
        <dbReference type="ARBA" id="ARBA00022842"/>
    </source>
</evidence>
<keyword evidence="2" id="KW-0378">Hydrolase</keyword>
<dbReference type="Proteomes" id="UP001500618">
    <property type="component" value="Unassembled WGS sequence"/>
</dbReference>
<sequence>MGDLADDLELALRLADAADELTRRHWRDPALDIQLKPDNSFVTNADKEVEARLREEIAAARPTDAVLGEEEGLIGDPAASRRWIIDPVDGTANFARGRHGFATLIALAVDDVPVVGVISMPAYHERWWGAVGVTADSTGGPLHVSTMDTLTEAQVAYSGPSVWRRRGFGDGIERIRAASYEMFTASDASVSGDVAAGRYEAALCPAGKIWDFAASYAVMVAAGAKVTDITGAARVDTGTMVAANPTLHAEVLRLLGTADGS</sequence>
<keyword evidence="3" id="KW-0460">Magnesium</keyword>
<dbReference type="PROSITE" id="PS00629">
    <property type="entry name" value="IMP_1"/>
    <property type="match status" value="1"/>
</dbReference>
<dbReference type="PANTHER" id="PTHR20854">
    <property type="entry name" value="INOSITOL MONOPHOSPHATASE"/>
    <property type="match status" value="1"/>
</dbReference>
<dbReference type="RefSeq" id="WP_163573280.1">
    <property type="nucleotide sequence ID" value="NZ_BAAANY010000031.1"/>
</dbReference>
<evidence type="ECO:0000313" key="5">
    <source>
        <dbReference type="Proteomes" id="UP001500618"/>
    </source>
</evidence>
<evidence type="ECO:0000313" key="4">
    <source>
        <dbReference type="EMBL" id="GAA1707517.1"/>
    </source>
</evidence>
<dbReference type="Gene3D" id="3.30.540.10">
    <property type="entry name" value="Fructose-1,6-Bisphosphatase, subunit A, domain 1"/>
    <property type="match status" value="1"/>
</dbReference>
<evidence type="ECO:0000256" key="2">
    <source>
        <dbReference type="ARBA" id="ARBA00022801"/>
    </source>
</evidence>
<accession>A0ABN2ILP3</accession>
<keyword evidence="5" id="KW-1185">Reference proteome</keyword>
<dbReference type="InterPro" id="IPR000760">
    <property type="entry name" value="Inositol_monophosphatase-like"/>
</dbReference>
<comment type="caution">
    <text evidence="4">The sequence shown here is derived from an EMBL/GenBank/DDBJ whole genome shotgun (WGS) entry which is preliminary data.</text>
</comment>
<reference evidence="4 5" key="1">
    <citation type="journal article" date="2019" name="Int. J. Syst. Evol. Microbiol.">
        <title>The Global Catalogue of Microorganisms (GCM) 10K type strain sequencing project: providing services to taxonomists for standard genome sequencing and annotation.</title>
        <authorList>
            <consortium name="The Broad Institute Genomics Platform"/>
            <consortium name="The Broad Institute Genome Sequencing Center for Infectious Disease"/>
            <person name="Wu L."/>
            <person name="Ma J."/>
        </authorList>
    </citation>
    <scope>NUCLEOTIDE SEQUENCE [LARGE SCALE GENOMIC DNA]</scope>
    <source>
        <strain evidence="4 5">JCM 14718</strain>
    </source>
</reference>
<dbReference type="PRINTS" id="PR00377">
    <property type="entry name" value="IMPHPHTASES"/>
</dbReference>
<evidence type="ECO:0000256" key="1">
    <source>
        <dbReference type="ARBA" id="ARBA00022723"/>
    </source>
</evidence>
<dbReference type="Pfam" id="PF00459">
    <property type="entry name" value="Inositol_P"/>
    <property type="match status" value="1"/>
</dbReference>
<keyword evidence="1" id="KW-0479">Metal-binding</keyword>
<dbReference type="InterPro" id="IPR020583">
    <property type="entry name" value="Inositol_monoP_metal-BS"/>
</dbReference>
<dbReference type="SUPFAM" id="SSF56655">
    <property type="entry name" value="Carbohydrate phosphatase"/>
    <property type="match status" value="1"/>
</dbReference>
<name>A0ABN2ILP3_9ACTN</name>
<dbReference type="EMBL" id="BAAANY010000031">
    <property type="protein sequence ID" value="GAA1707517.1"/>
    <property type="molecule type" value="Genomic_DNA"/>
</dbReference>
<dbReference type="PANTHER" id="PTHR20854:SF4">
    <property type="entry name" value="INOSITOL-1-MONOPHOSPHATASE-RELATED"/>
    <property type="match status" value="1"/>
</dbReference>
<dbReference type="Gene3D" id="3.40.190.80">
    <property type="match status" value="1"/>
</dbReference>
<organism evidence="4 5">
    <name type="scientific">Fodinicola feengrottensis</name>
    <dbReference type="NCBI Taxonomy" id="435914"/>
    <lineage>
        <taxon>Bacteria</taxon>
        <taxon>Bacillati</taxon>
        <taxon>Actinomycetota</taxon>
        <taxon>Actinomycetes</taxon>
        <taxon>Mycobacteriales</taxon>
        <taxon>Fodinicola</taxon>
    </lineage>
</organism>